<comment type="caution">
    <text evidence="2">The sequence shown here is derived from an EMBL/GenBank/DDBJ whole genome shotgun (WGS) entry which is preliminary data.</text>
</comment>
<organism evidence="2 3">
    <name type="scientific">Cylicocyclus nassatus</name>
    <name type="common">Nematode worm</name>
    <dbReference type="NCBI Taxonomy" id="53992"/>
    <lineage>
        <taxon>Eukaryota</taxon>
        <taxon>Metazoa</taxon>
        <taxon>Ecdysozoa</taxon>
        <taxon>Nematoda</taxon>
        <taxon>Chromadorea</taxon>
        <taxon>Rhabditida</taxon>
        <taxon>Rhabditina</taxon>
        <taxon>Rhabditomorpha</taxon>
        <taxon>Strongyloidea</taxon>
        <taxon>Strongylidae</taxon>
        <taxon>Cylicocyclus</taxon>
    </lineage>
</organism>
<name>A0AA36MAJ0_CYLNA</name>
<feature type="compositionally biased region" description="Basic and acidic residues" evidence="1">
    <location>
        <begin position="65"/>
        <end position="75"/>
    </location>
</feature>
<accession>A0AA36MAJ0</accession>
<evidence type="ECO:0000313" key="3">
    <source>
        <dbReference type="Proteomes" id="UP001176961"/>
    </source>
</evidence>
<reference evidence="2" key="1">
    <citation type="submission" date="2023-07" db="EMBL/GenBank/DDBJ databases">
        <authorList>
            <consortium name="CYATHOMIX"/>
        </authorList>
    </citation>
    <scope>NUCLEOTIDE SEQUENCE</scope>
    <source>
        <strain evidence="2">N/A</strain>
    </source>
</reference>
<feature type="region of interest" description="Disordered" evidence="1">
    <location>
        <begin position="51"/>
        <end position="75"/>
    </location>
</feature>
<evidence type="ECO:0000256" key="1">
    <source>
        <dbReference type="SAM" id="MobiDB-lite"/>
    </source>
</evidence>
<protein>
    <submittedName>
        <fullName evidence="2">Uncharacterized protein</fullName>
    </submittedName>
</protein>
<dbReference type="Proteomes" id="UP001176961">
    <property type="component" value="Unassembled WGS sequence"/>
</dbReference>
<gene>
    <name evidence="2" type="ORF">CYNAS_LOCUS16819</name>
</gene>
<dbReference type="EMBL" id="CATQJL010000316">
    <property type="protein sequence ID" value="CAJ0604836.1"/>
    <property type="molecule type" value="Genomic_DNA"/>
</dbReference>
<keyword evidence="3" id="KW-1185">Reference proteome</keyword>
<dbReference type="AlphaFoldDB" id="A0AA36MAJ0"/>
<evidence type="ECO:0000313" key="2">
    <source>
        <dbReference type="EMBL" id="CAJ0604836.1"/>
    </source>
</evidence>
<proteinExistence type="predicted"/>
<sequence length="75" mass="8141">MCLCVLCVCTGRESPCVTLEHTTITGAESPPPPRSAQTPATRCCCCTSRRRPQHLPRTSSADADTSEHRQWKVAG</sequence>